<dbReference type="InterPro" id="IPR015815">
    <property type="entry name" value="HIBADH-related"/>
</dbReference>
<protein>
    <recommendedName>
        <fullName evidence="7">3-hydroxyisobutyrate dehydrogenase</fullName>
    </recommendedName>
</protein>
<dbReference type="SUPFAM" id="SSF48179">
    <property type="entry name" value="6-phosphogluconate dehydrogenase C-terminal domain-like"/>
    <property type="match status" value="1"/>
</dbReference>
<dbReference type="InterPro" id="IPR013328">
    <property type="entry name" value="6PGD_dom2"/>
</dbReference>
<dbReference type="InterPro" id="IPR008927">
    <property type="entry name" value="6-PGluconate_DH-like_C_sf"/>
</dbReference>
<dbReference type="RefSeq" id="XP_062734214.1">
    <property type="nucleotide sequence ID" value="XM_062871925.1"/>
</dbReference>
<dbReference type="Pfam" id="PF14833">
    <property type="entry name" value="NAD_binding_11"/>
    <property type="match status" value="1"/>
</dbReference>
<reference evidence="5 6" key="1">
    <citation type="journal article" date="2023" name="bioRxiv">
        <title>High-quality genome assemblies of four members of thePodospora anserinaspecies complex.</title>
        <authorList>
            <person name="Ament-Velasquez S.L."/>
            <person name="Vogan A.A."/>
            <person name="Wallerman O."/>
            <person name="Hartmann F."/>
            <person name="Gautier V."/>
            <person name="Silar P."/>
            <person name="Giraud T."/>
            <person name="Johannesson H."/>
        </authorList>
    </citation>
    <scope>NUCLEOTIDE SEQUENCE [LARGE SCALE GENOMIC DNA]</scope>
    <source>
        <strain evidence="5 6">CBS 112042</strain>
    </source>
</reference>
<dbReference type="InterPro" id="IPR036291">
    <property type="entry name" value="NAD(P)-bd_dom_sf"/>
</dbReference>
<evidence type="ECO:0000259" key="4">
    <source>
        <dbReference type="Pfam" id="PF14833"/>
    </source>
</evidence>
<sequence>MSSAEDHSIIAFIGLGAMGKPMVANLAANLVRRGIVIRAYDIADGPAQELQTSFPDVIREASSAKTAVSDATVVFTMLPESIHVRSVYLDPDSGIASTLGPDSAKILIDCLTIDTATSLHVKSEISKIAPRSFFYDCPQIGAVKGTIAFFMGCSPADTNLSCLKDLLLKMGSQAIPCGGPPLGLAAKLSNNYLSGIITIATSEAMDMGMRAGIDRTILASVFGSGTAQNRQCDVFNPVPNVCPQAPSSNGYRGGFRVELMKKDMGLAIAMARQVGAKNVLGVSGLGVYTAASAAEDCMGLDSRVVYRYLGGKESS</sequence>
<dbReference type="Gene3D" id="1.10.1040.10">
    <property type="entry name" value="N-(1-d-carboxylethyl)-l-norvaline Dehydrogenase, domain 2"/>
    <property type="match status" value="1"/>
</dbReference>
<comment type="caution">
    <text evidence="5">The sequence shown here is derived from an EMBL/GenBank/DDBJ whole genome shotgun (WGS) entry which is preliminary data.</text>
</comment>
<evidence type="ECO:0000256" key="1">
    <source>
        <dbReference type="ARBA" id="ARBA00023002"/>
    </source>
</evidence>
<evidence type="ECO:0000313" key="6">
    <source>
        <dbReference type="Proteomes" id="UP001322138"/>
    </source>
</evidence>
<evidence type="ECO:0000256" key="2">
    <source>
        <dbReference type="ARBA" id="ARBA00023027"/>
    </source>
</evidence>
<dbReference type="InterPro" id="IPR002204">
    <property type="entry name" value="3-OH-isobutyrate_DH-rel_CS"/>
</dbReference>
<dbReference type="SUPFAM" id="SSF51735">
    <property type="entry name" value="NAD(P)-binding Rossmann-fold domains"/>
    <property type="match status" value="1"/>
</dbReference>
<dbReference type="Pfam" id="PF03446">
    <property type="entry name" value="NAD_binding_2"/>
    <property type="match status" value="1"/>
</dbReference>
<feature type="domain" description="3-hydroxyisobutyrate dehydrogenase-like NAD-binding" evidence="4">
    <location>
        <begin position="183"/>
        <end position="302"/>
    </location>
</feature>
<dbReference type="InterPro" id="IPR029154">
    <property type="entry name" value="HIBADH-like_NADP-bd"/>
</dbReference>
<dbReference type="GeneID" id="87890996"/>
<gene>
    <name evidence="5" type="ORF">QC761_001140</name>
</gene>
<accession>A0ABR0FP54</accession>
<dbReference type="PANTHER" id="PTHR22981">
    <property type="entry name" value="3-HYDROXYISOBUTYRATE DEHYDROGENASE-RELATED"/>
    <property type="match status" value="1"/>
</dbReference>
<name>A0ABR0FP54_9PEZI</name>
<dbReference type="PIRSF" id="PIRSF000103">
    <property type="entry name" value="HIBADH"/>
    <property type="match status" value="1"/>
</dbReference>
<keyword evidence="6" id="KW-1185">Reference proteome</keyword>
<evidence type="ECO:0008006" key="7">
    <source>
        <dbReference type="Google" id="ProtNLM"/>
    </source>
</evidence>
<dbReference type="Gene3D" id="3.40.50.720">
    <property type="entry name" value="NAD(P)-binding Rossmann-like Domain"/>
    <property type="match status" value="1"/>
</dbReference>
<dbReference type="InterPro" id="IPR006115">
    <property type="entry name" value="6PGDH_NADP-bd"/>
</dbReference>
<feature type="domain" description="6-phosphogluconate dehydrogenase NADP-binding" evidence="3">
    <location>
        <begin position="10"/>
        <end position="177"/>
    </location>
</feature>
<proteinExistence type="predicted"/>
<dbReference type="PROSITE" id="PS00895">
    <property type="entry name" value="3_HYDROXYISOBUT_DH"/>
    <property type="match status" value="1"/>
</dbReference>
<dbReference type="PANTHER" id="PTHR22981:SF81">
    <property type="entry name" value="DEHYDROGENASE, PUTATIVE-RELATED"/>
    <property type="match status" value="1"/>
</dbReference>
<evidence type="ECO:0000313" key="5">
    <source>
        <dbReference type="EMBL" id="KAK4645238.1"/>
    </source>
</evidence>
<evidence type="ECO:0000259" key="3">
    <source>
        <dbReference type="Pfam" id="PF03446"/>
    </source>
</evidence>
<dbReference type="Proteomes" id="UP001322138">
    <property type="component" value="Unassembled WGS sequence"/>
</dbReference>
<dbReference type="EMBL" id="JAFFGZ010000004">
    <property type="protein sequence ID" value="KAK4645238.1"/>
    <property type="molecule type" value="Genomic_DNA"/>
</dbReference>
<keyword evidence="1" id="KW-0560">Oxidoreductase</keyword>
<keyword evidence="2" id="KW-0520">NAD</keyword>
<organism evidence="5 6">
    <name type="scientific">Podospora bellae-mahoneyi</name>
    <dbReference type="NCBI Taxonomy" id="2093777"/>
    <lineage>
        <taxon>Eukaryota</taxon>
        <taxon>Fungi</taxon>
        <taxon>Dikarya</taxon>
        <taxon>Ascomycota</taxon>
        <taxon>Pezizomycotina</taxon>
        <taxon>Sordariomycetes</taxon>
        <taxon>Sordariomycetidae</taxon>
        <taxon>Sordariales</taxon>
        <taxon>Podosporaceae</taxon>
        <taxon>Podospora</taxon>
    </lineage>
</organism>